<dbReference type="Proteomes" id="UP000298390">
    <property type="component" value="Unassembled WGS sequence"/>
</dbReference>
<proteinExistence type="inferred from homology"/>
<dbReference type="Gene3D" id="3.40.50.10540">
    <property type="entry name" value="Crotonobetainyl-coa:carnitine coa-transferase, domain 1"/>
    <property type="match status" value="1"/>
</dbReference>
<protein>
    <recommendedName>
        <fullName evidence="4">CoA-transferase family III</fullName>
    </recommendedName>
</protein>
<dbReference type="PANTHER" id="PTHR48228:SF4">
    <property type="entry name" value="BLR3030 PROTEIN"/>
    <property type="match status" value="1"/>
</dbReference>
<dbReference type="InterPro" id="IPR023606">
    <property type="entry name" value="CoA-Trfase_III_dom_1_sf"/>
</dbReference>
<evidence type="ECO:0008006" key="4">
    <source>
        <dbReference type="Google" id="ProtNLM"/>
    </source>
</evidence>
<dbReference type="AlphaFoldDB" id="A0A4Y9Z2M7"/>
<gene>
    <name evidence="2" type="ORF">EVJ58_g1208</name>
</gene>
<sequence>MDDPLAPARSIWEGNGLPAQALSSLRLSRNPDLAVNSSFKLGTAAQTVIGLSGLGAAQFHKLRTGVDQEVSVDARHAVLEFKSEAWYTINDSLPSGTLFDPLAGLYKTKDDSYVRLHTNFPHHRQGILDILRCAPTRDAVAAALLQWNAVDFETEASARKMVATALRSFDEWDRHPQGRTLAGAPPVQLVKIGDAPRREVRGDYARPLEGIRVLDFTRVLAGPVCGRTLAAHGADVLLITSTKLPALPLLDTDTSRGKRATQLDLTTQTDRAILSDLVKDADVFLQAYRPGGLQNKGFGPEGVATARPGIVYASLTAYGWEGPWKDRRGFDSLVQTASGFNVAEGEAHATFSADGAGPTPRPLPMQALDHAAGFLLAFGINAALCKTITEGGSWEVRVSLAAVGQWIRSLGRLNPAVAFGEGRLLPSRSLPWPEELQLLAVSHLRHSGDHAPANDKQPERITAISHAAKLSRTPVEESGSPISLNAHNPAWFPGASGTCYA</sequence>
<evidence type="ECO:0000313" key="3">
    <source>
        <dbReference type="Proteomes" id="UP000298390"/>
    </source>
</evidence>
<dbReference type="InterPro" id="IPR050509">
    <property type="entry name" value="CoA-transferase_III"/>
</dbReference>
<comment type="caution">
    <text evidence="2">The sequence shown here is derived from an EMBL/GenBank/DDBJ whole genome shotgun (WGS) entry which is preliminary data.</text>
</comment>
<dbReference type="EMBL" id="SEKV01000037">
    <property type="protein sequence ID" value="TFY68101.1"/>
    <property type="molecule type" value="Genomic_DNA"/>
</dbReference>
<dbReference type="PANTHER" id="PTHR48228">
    <property type="entry name" value="SUCCINYL-COA--D-CITRAMALATE COA-TRANSFERASE"/>
    <property type="match status" value="1"/>
</dbReference>
<dbReference type="GO" id="GO:0003824">
    <property type="term" value="F:catalytic activity"/>
    <property type="evidence" value="ECO:0007669"/>
    <property type="project" value="InterPro"/>
</dbReference>
<accession>A0A4Y9Z2M7</accession>
<dbReference type="STRING" id="34475.A0A4Y9Z2M7"/>
<organism evidence="2 3">
    <name type="scientific">Rhodofomes roseus</name>
    <dbReference type="NCBI Taxonomy" id="34475"/>
    <lineage>
        <taxon>Eukaryota</taxon>
        <taxon>Fungi</taxon>
        <taxon>Dikarya</taxon>
        <taxon>Basidiomycota</taxon>
        <taxon>Agaricomycotina</taxon>
        <taxon>Agaricomycetes</taxon>
        <taxon>Polyporales</taxon>
        <taxon>Rhodofomes</taxon>
    </lineage>
</organism>
<reference evidence="2 3" key="1">
    <citation type="submission" date="2019-01" db="EMBL/GenBank/DDBJ databases">
        <title>Genome sequencing of the rare red list fungi Fomitopsis rosea.</title>
        <authorList>
            <person name="Buettner E."/>
            <person name="Kellner H."/>
        </authorList>
    </citation>
    <scope>NUCLEOTIDE SEQUENCE [LARGE SCALE GENOMIC DNA]</scope>
    <source>
        <strain evidence="2 3">DSM 105464</strain>
    </source>
</reference>
<evidence type="ECO:0000313" key="2">
    <source>
        <dbReference type="EMBL" id="TFY68101.1"/>
    </source>
</evidence>
<comment type="similarity">
    <text evidence="1">Belongs to the CoA-transferase III family.</text>
</comment>
<dbReference type="SUPFAM" id="SSF89796">
    <property type="entry name" value="CoA-transferase family III (CaiB/BaiF)"/>
    <property type="match status" value="2"/>
</dbReference>
<evidence type="ECO:0000256" key="1">
    <source>
        <dbReference type="ARBA" id="ARBA00008383"/>
    </source>
</evidence>
<name>A0A4Y9Z2M7_9APHY</name>
<dbReference type="InterPro" id="IPR003673">
    <property type="entry name" value="CoA-Trfase_fam_III"/>
</dbReference>
<dbReference type="Pfam" id="PF02515">
    <property type="entry name" value="CoA_transf_3"/>
    <property type="match status" value="1"/>
</dbReference>